<organism evidence="4 5">
    <name type="scientific">Ambispora gerdemannii</name>
    <dbReference type="NCBI Taxonomy" id="144530"/>
    <lineage>
        <taxon>Eukaryota</taxon>
        <taxon>Fungi</taxon>
        <taxon>Fungi incertae sedis</taxon>
        <taxon>Mucoromycota</taxon>
        <taxon>Glomeromycotina</taxon>
        <taxon>Glomeromycetes</taxon>
        <taxon>Archaeosporales</taxon>
        <taxon>Ambisporaceae</taxon>
        <taxon>Ambispora</taxon>
    </lineage>
</organism>
<gene>
    <name evidence="4" type="ORF">AGERDE_LOCUS5445</name>
</gene>
<feature type="region of interest" description="Disordered" evidence="1">
    <location>
        <begin position="400"/>
        <end position="425"/>
    </location>
</feature>
<protein>
    <submittedName>
        <fullName evidence="4">5912_t:CDS:1</fullName>
    </submittedName>
</protein>
<name>A0A9N9FCW0_9GLOM</name>
<dbReference type="EMBL" id="CAJVPL010000735">
    <property type="protein sequence ID" value="CAG8525302.1"/>
    <property type="molecule type" value="Genomic_DNA"/>
</dbReference>
<keyword evidence="5" id="KW-1185">Reference proteome</keyword>
<keyword evidence="2" id="KW-0812">Transmembrane</keyword>
<keyword evidence="3" id="KW-0732">Signal</keyword>
<proteinExistence type="predicted"/>
<keyword evidence="2" id="KW-0472">Membrane</keyword>
<evidence type="ECO:0000256" key="3">
    <source>
        <dbReference type="SAM" id="SignalP"/>
    </source>
</evidence>
<evidence type="ECO:0000256" key="2">
    <source>
        <dbReference type="SAM" id="Phobius"/>
    </source>
</evidence>
<dbReference type="AlphaFoldDB" id="A0A9N9FCW0"/>
<feature type="transmembrane region" description="Helical" evidence="2">
    <location>
        <begin position="431"/>
        <end position="453"/>
    </location>
</feature>
<feature type="signal peptide" evidence="3">
    <location>
        <begin position="1"/>
        <end position="22"/>
    </location>
</feature>
<dbReference type="OrthoDB" id="73465at2759"/>
<keyword evidence="2" id="KW-1133">Transmembrane helix</keyword>
<evidence type="ECO:0000313" key="4">
    <source>
        <dbReference type="EMBL" id="CAG8525302.1"/>
    </source>
</evidence>
<feature type="chain" id="PRO_5040367539" evidence="3">
    <location>
        <begin position="23"/>
        <end position="456"/>
    </location>
</feature>
<sequence length="456" mass="50455">MILFKSSSLLVLLLLLTITSLANIPTTNAQCYEHNPLKISDKELVECPLVDDGDDEESLKKRQNTSSNSTQMFQIKLTCGISDRAICAKVNTAFAAAGTIISATLNLKEPVTVNATFIDFCKSMGDCGNSGFLTLGAAPARTIPMQDLDGKQRFYPQALVKQFGYTTHSSYSAYDIVAMFNSVANFWFDGDPPIRTSQSDFLFVIVHELVHGLGFTSSWDDYLNDVPEALTPDLGGTTKGSRRQYQFVEYAFDQYIVVIPQNKNLSIYTDQENVFSKGTGNKYTNIDDFAQGFVDSPQYAVAKQLFNYATTSNSLGFMPRGTKDPNDAIILETSLNPYQQGSSISHVDYSKYTNTSDFLMRYLQDRGVSLQNAVLNGGDYKGGAIGPQLKSVFETLGYATQDNPNPYRPSPPSPNSKTDDSSSSDAPKFNLIYSSLRMQSLLSIIVMFFAWYITRD</sequence>
<evidence type="ECO:0000313" key="5">
    <source>
        <dbReference type="Proteomes" id="UP000789831"/>
    </source>
</evidence>
<reference evidence="4" key="1">
    <citation type="submission" date="2021-06" db="EMBL/GenBank/DDBJ databases">
        <authorList>
            <person name="Kallberg Y."/>
            <person name="Tangrot J."/>
            <person name="Rosling A."/>
        </authorList>
    </citation>
    <scope>NUCLEOTIDE SEQUENCE</scope>
    <source>
        <strain evidence="4">MT106</strain>
    </source>
</reference>
<comment type="caution">
    <text evidence="4">The sequence shown here is derived from an EMBL/GenBank/DDBJ whole genome shotgun (WGS) entry which is preliminary data.</text>
</comment>
<dbReference type="Proteomes" id="UP000789831">
    <property type="component" value="Unassembled WGS sequence"/>
</dbReference>
<accession>A0A9N9FCW0</accession>
<evidence type="ECO:0000256" key="1">
    <source>
        <dbReference type="SAM" id="MobiDB-lite"/>
    </source>
</evidence>